<dbReference type="SMART" id="SM00480">
    <property type="entry name" value="POL3Bc"/>
    <property type="match status" value="1"/>
</dbReference>
<dbReference type="InterPro" id="IPR046938">
    <property type="entry name" value="DNA_clamp_sf"/>
</dbReference>
<dbReference type="SUPFAM" id="SSF55979">
    <property type="entry name" value="DNA clamp"/>
    <property type="match status" value="3"/>
</dbReference>
<evidence type="ECO:0000259" key="11">
    <source>
        <dbReference type="Pfam" id="PF00712"/>
    </source>
</evidence>
<dbReference type="Proteomes" id="UP000548632">
    <property type="component" value="Unassembled WGS sequence"/>
</dbReference>
<comment type="caution">
    <text evidence="14">The sequence shown here is derived from an EMBL/GenBank/DDBJ whole genome shotgun (WGS) entry which is preliminary data.</text>
</comment>
<keyword evidence="15" id="KW-1185">Reference proteome</keyword>
<dbReference type="InterPro" id="IPR022637">
    <property type="entry name" value="DNA_polIII_beta_cen"/>
</dbReference>
<evidence type="ECO:0000256" key="2">
    <source>
        <dbReference type="ARBA" id="ARBA00010752"/>
    </source>
</evidence>
<keyword evidence="5 10" id="KW-0808">Transferase</keyword>
<sequence>MQIEVERDLLCPALAVVTGVVDRRQTLPILSNLLVHADTETLEITATDLEMQITTRIDAYVIDAGAITLPARKFLDICRALPDKVDIKIQLEEERATVRSGRSRFVLSTLPAIDYPTIGMPDAEATLVLEQRLLKKLIEKTAFAMAQQDVRYYLNGLLLDITTGKMTAVATDGHRLAKLDVVLEELDDWKEPQQLIIPAKTVNELKRLLSSTTELVQIEFGQRALGLKFGDVIITTKLVDGRYPDYERVIPSDLECCAIVDREALRSALLRTAILSNEKYKGVKLSFDTNLLVLNSNNPEREEAEEEVEIDYSGEAVSIGFNISYLVDILNVIEGKKIKINFLDGNNSAIWQDADNEENEGAIYVIMPMRL</sequence>
<dbReference type="NCBIfam" id="TIGR00663">
    <property type="entry name" value="dnan"/>
    <property type="match status" value="1"/>
</dbReference>
<evidence type="ECO:0000313" key="15">
    <source>
        <dbReference type="Proteomes" id="UP000548632"/>
    </source>
</evidence>
<dbReference type="Gene3D" id="3.70.10.10">
    <property type="match status" value="1"/>
</dbReference>
<comment type="similarity">
    <text evidence="2 10">Belongs to the beta sliding clamp family.</text>
</comment>
<dbReference type="Pfam" id="PF02768">
    <property type="entry name" value="DNA_pol3_beta_3"/>
    <property type="match status" value="1"/>
</dbReference>
<dbReference type="InterPro" id="IPR022634">
    <property type="entry name" value="DNA_polIII_beta_N"/>
</dbReference>
<dbReference type="AlphaFoldDB" id="A0A839HEF6"/>
<accession>A0A839HEF6</accession>
<dbReference type="PANTHER" id="PTHR30478">
    <property type="entry name" value="DNA POLYMERASE III SUBUNIT BETA"/>
    <property type="match status" value="1"/>
</dbReference>
<dbReference type="GO" id="GO:0005737">
    <property type="term" value="C:cytoplasm"/>
    <property type="evidence" value="ECO:0007669"/>
    <property type="project" value="UniProtKB-SubCell"/>
</dbReference>
<evidence type="ECO:0000256" key="4">
    <source>
        <dbReference type="ARBA" id="ARBA00022490"/>
    </source>
</evidence>
<keyword evidence="8 10" id="KW-0239">DNA-directed DNA polymerase</keyword>
<dbReference type="InterPro" id="IPR001001">
    <property type="entry name" value="DNA_polIII_beta"/>
</dbReference>
<dbReference type="Gene3D" id="3.10.150.10">
    <property type="entry name" value="DNA Polymerase III, subunit A, domain 2"/>
    <property type="match status" value="1"/>
</dbReference>
<evidence type="ECO:0000256" key="5">
    <source>
        <dbReference type="ARBA" id="ARBA00022679"/>
    </source>
</evidence>
<protein>
    <recommendedName>
        <fullName evidence="3 10">Beta sliding clamp</fullName>
    </recommendedName>
</protein>
<keyword evidence="4 10" id="KW-0963">Cytoplasm</keyword>
<dbReference type="PANTHER" id="PTHR30478:SF0">
    <property type="entry name" value="BETA SLIDING CLAMP"/>
    <property type="match status" value="1"/>
</dbReference>
<dbReference type="RefSeq" id="WP_182584666.1">
    <property type="nucleotide sequence ID" value="NZ_JABVCQ010000033.1"/>
</dbReference>
<dbReference type="EMBL" id="JABVCQ010000033">
    <property type="protein sequence ID" value="MBB1127041.1"/>
    <property type="molecule type" value="Genomic_DNA"/>
</dbReference>
<gene>
    <name evidence="14" type="ORF">HUK38_12515</name>
</gene>
<evidence type="ECO:0000259" key="12">
    <source>
        <dbReference type="Pfam" id="PF02767"/>
    </source>
</evidence>
<comment type="function">
    <text evidence="10">Confers DNA tethering and processivity to DNA polymerases and other proteins. Acts as a clamp, forming a ring around DNA (a reaction catalyzed by the clamp-loading complex) which diffuses in an ATP-independent manner freely and bidirectionally along dsDNA. Initially characterized for its ability to contact the catalytic subunit of DNA polymerase III (Pol III), a complex, multichain enzyme responsible for most of the replicative synthesis in bacteria; Pol III exhibits 3'-5' exonuclease proofreading activity. The beta chain is required for initiation of replication as well as for processivity of DNA replication.</text>
</comment>
<dbReference type="GO" id="GO:0003887">
    <property type="term" value="F:DNA-directed DNA polymerase activity"/>
    <property type="evidence" value="ECO:0007669"/>
    <property type="project" value="UniProtKB-UniRule"/>
</dbReference>
<reference evidence="14 15" key="1">
    <citation type="journal article" date="2020" name="Arch. Microbiol.">
        <title>The genome sequence of the giant phototrophic gammaproteobacterium Thiospirillum jenense gives insight into its physiological properties and phylogenetic relationships.</title>
        <authorList>
            <person name="Imhoff J.F."/>
            <person name="Meyer T.E."/>
            <person name="Kyndt J.A."/>
        </authorList>
    </citation>
    <scope>NUCLEOTIDE SEQUENCE [LARGE SCALE GENOMIC DNA]</scope>
    <source>
        <strain evidence="14 15">DSM 216</strain>
    </source>
</reference>
<keyword evidence="9" id="KW-0238">DNA-binding</keyword>
<dbReference type="CDD" id="cd00140">
    <property type="entry name" value="beta_clamp"/>
    <property type="match status" value="1"/>
</dbReference>
<dbReference type="PIRSF" id="PIRSF000804">
    <property type="entry name" value="DNA_pol_III_b"/>
    <property type="match status" value="1"/>
</dbReference>
<feature type="domain" description="DNA polymerase III beta sliding clamp C-terminal" evidence="13">
    <location>
        <begin position="248"/>
        <end position="370"/>
    </location>
</feature>
<evidence type="ECO:0000256" key="8">
    <source>
        <dbReference type="ARBA" id="ARBA00022932"/>
    </source>
</evidence>
<keyword evidence="7 10" id="KW-0235">DNA replication</keyword>
<dbReference type="InterPro" id="IPR022635">
    <property type="entry name" value="DNA_polIII_beta_C"/>
</dbReference>
<proteinExistence type="inferred from homology"/>
<dbReference type="Pfam" id="PF00712">
    <property type="entry name" value="DNA_pol3_beta"/>
    <property type="match status" value="1"/>
</dbReference>
<evidence type="ECO:0000256" key="7">
    <source>
        <dbReference type="ARBA" id="ARBA00022705"/>
    </source>
</evidence>
<feature type="domain" description="DNA polymerase III beta sliding clamp N-terminal" evidence="11">
    <location>
        <begin position="1"/>
        <end position="118"/>
    </location>
</feature>
<dbReference type="GO" id="GO:0006271">
    <property type="term" value="P:DNA strand elongation involved in DNA replication"/>
    <property type="evidence" value="ECO:0007669"/>
    <property type="project" value="TreeGrafter"/>
</dbReference>
<evidence type="ECO:0000256" key="1">
    <source>
        <dbReference type="ARBA" id="ARBA00004496"/>
    </source>
</evidence>
<evidence type="ECO:0000259" key="13">
    <source>
        <dbReference type="Pfam" id="PF02768"/>
    </source>
</evidence>
<feature type="domain" description="DNA polymerase III beta sliding clamp central" evidence="12">
    <location>
        <begin position="129"/>
        <end position="245"/>
    </location>
</feature>
<evidence type="ECO:0000256" key="10">
    <source>
        <dbReference type="PIRNR" id="PIRNR000804"/>
    </source>
</evidence>
<dbReference type="Pfam" id="PF02767">
    <property type="entry name" value="DNA_pol3_beta_2"/>
    <property type="match status" value="1"/>
</dbReference>
<organism evidence="14 15">
    <name type="scientific">Thiospirillum jenense</name>
    <dbReference type="NCBI Taxonomy" id="1653858"/>
    <lineage>
        <taxon>Bacteria</taxon>
        <taxon>Pseudomonadati</taxon>
        <taxon>Pseudomonadota</taxon>
        <taxon>Gammaproteobacteria</taxon>
        <taxon>Chromatiales</taxon>
        <taxon>Chromatiaceae</taxon>
        <taxon>Thiospirillum</taxon>
    </lineage>
</organism>
<dbReference type="GO" id="GO:0003677">
    <property type="term" value="F:DNA binding"/>
    <property type="evidence" value="ECO:0007669"/>
    <property type="project" value="UniProtKB-UniRule"/>
</dbReference>
<comment type="subunit">
    <text evidence="10">Forms a ring-shaped head-to-tail homodimer around DNA.</text>
</comment>
<evidence type="ECO:0000256" key="9">
    <source>
        <dbReference type="ARBA" id="ARBA00023125"/>
    </source>
</evidence>
<comment type="subcellular location">
    <subcellularLocation>
        <location evidence="1 10">Cytoplasm</location>
    </subcellularLocation>
</comment>
<evidence type="ECO:0000256" key="3">
    <source>
        <dbReference type="ARBA" id="ARBA00021035"/>
    </source>
</evidence>
<evidence type="ECO:0000313" key="14">
    <source>
        <dbReference type="EMBL" id="MBB1127041.1"/>
    </source>
</evidence>
<name>A0A839HEF6_9GAMM</name>
<evidence type="ECO:0000256" key="6">
    <source>
        <dbReference type="ARBA" id="ARBA00022695"/>
    </source>
</evidence>
<keyword evidence="6 10" id="KW-0548">Nucleotidyltransferase</keyword>
<dbReference type="GO" id="GO:0008408">
    <property type="term" value="F:3'-5' exonuclease activity"/>
    <property type="evidence" value="ECO:0007669"/>
    <property type="project" value="InterPro"/>
</dbReference>
<dbReference type="GO" id="GO:0009360">
    <property type="term" value="C:DNA polymerase III complex"/>
    <property type="evidence" value="ECO:0007669"/>
    <property type="project" value="InterPro"/>
</dbReference>